<organism evidence="2 3">
    <name type="scientific">Roseivirga thermotolerans</name>
    <dbReference type="NCBI Taxonomy" id="1758176"/>
    <lineage>
        <taxon>Bacteria</taxon>
        <taxon>Pseudomonadati</taxon>
        <taxon>Bacteroidota</taxon>
        <taxon>Cytophagia</taxon>
        <taxon>Cytophagales</taxon>
        <taxon>Roseivirgaceae</taxon>
        <taxon>Roseivirga</taxon>
    </lineage>
</organism>
<evidence type="ECO:0000313" key="2">
    <source>
        <dbReference type="EMBL" id="GHE70415.1"/>
    </source>
</evidence>
<dbReference type="EMBL" id="BNAG01000004">
    <property type="protein sequence ID" value="GHE70415.1"/>
    <property type="molecule type" value="Genomic_DNA"/>
</dbReference>
<sequence>MLKSVVYTSSANTAINEEVLKSILKESVRYNNSRQISGLLIYHDGTFLQVIEGDKKEVEGLFKRICKDVRHRNVTILFEEDIEEREFGAWAMAFKEVHDEDLCQLEDYVKLDDLHFGEVIKEGGAKSILKAFYEMNISSGAQHMF</sequence>
<dbReference type="SMART" id="SM01034">
    <property type="entry name" value="BLUF"/>
    <property type="match status" value="1"/>
</dbReference>
<comment type="caution">
    <text evidence="2">The sequence shown here is derived from an EMBL/GenBank/DDBJ whole genome shotgun (WGS) entry which is preliminary data.</text>
</comment>
<protein>
    <recommendedName>
        <fullName evidence="1">BLUF domain-containing protein</fullName>
    </recommendedName>
</protein>
<evidence type="ECO:0000259" key="1">
    <source>
        <dbReference type="PROSITE" id="PS50925"/>
    </source>
</evidence>
<name>A0ABQ3I9F2_9BACT</name>
<feature type="domain" description="BLUF" evidence="1">
    <location>
        <begin position="2"/>
        <end position="93"/>
    </location>
</feature>
<dbReference type="Gene3D" id="3.30.70.100">
    <property type="match status" value="1"/>
</dbReference>
<dbReference type="SUPFAM" id="SSF54975">
    <property type="entry name" value="Acylphosphatase/BLUF domain-like"/>
    <property type="match status" value="1"/>
</dbReference>
<reference evidence="3" key="1">
    <citation type="journal article" date="2019" name="Int. J. Syst. Evol. Microbiol.">
        <title>The Global Catalogue of Microorganisms (GCM) 10K type strain sequencing project: providing services to taxonomists for standard genome sequencing and annotation.</title>
        <authorList>
            <consortium name="The Broad Institute Genomics Platform"/>
            <consortium name="The Broad Institute Genome Sequencing Center for Infectious Disease"/>
            <person name="Wu L."/>
            <person name="Ma J."/>
        </authorList>
    </citation>
    <scope>NUCLEOTIDE SEQUENCE [LARGE SCALE GENOMIC DNA]</scope>
    <source>
        <strain evidence="3">CGMCC 1.15111</strain>
    </source>
</reference>
<keyword evidence="3" id="KW-1185">Reference proteome</keyword>
<evidence type="ECO:0000313" key="3">
    <source>
        <dbReference type="Proteomes" id="UP000658258"/>
    </source>
</evidence>
<accession>A0ABQ3I9F2</accession>
<dbReference type="Pfam" id="PF04940">
    <property type="entry name" value="BLUF"/>
    <property type="match status" value="1"/>
</dbReference>
<gene>
    <name evidence="2" type="ORF">GCM10011340_27600</name>
</gene>
<proteinExistence type="predicted"/>
<dbReference type="RefSeq" id="WP_189630874.1">
    <property type="nucleotide sequence ID" value="NZ_BNAG01000004.1"/>
</dbReference>
<dbReference type="Proteomes" id="UP000658258">
    <property type="component" value="Unassembled WGS sequence"/>
</dbReference>
<dbReference type="InterPro" id="IPR007024">
    <property type="entry name" value="BLUF_domain"/>
</dbReference>
<dbReference type="InterPro" id="IPR036046">
    <property type="entry name" value="Acylphosphatase-like_dom_sf"/>
</dbReference>
<dbReference type="PROSITE" id="PS50925">
    <property type="entry name" value="BLUF"/>
    <property type="match status" value="1"/>
</dbReference>